<dbReference type="STRING" id="44941.A0A397VKR7"/>
<name>A0A397VKR7_9GLOM</name>
<dbReference type="EMBL" id="QKWP01000351">
    <property type="protein sequence ID" value="RIB21599.1"/>
    <property type="molecule type" value="Genomic_DNA"/>
</dbReference>
<protein>
    <recommendedName>
        <fullName evidence="3">BAH domain-containing protein</fullName>
    </recommendedName>
</protein>
<comment type="caution">
    <text evidence="1">The sequence shown here is derived from an EMBL/GenBank/DDBJ whole genome shotgun (WGS) entry which is preliminary data.</text>
</comment>
<organism evidence="1 2">
    <name type="scientific">Gigaspora rosea</name>
    <dbReference type="NCBI Taxonomy" id="44941"/>
    <lineage>
        <taxon>Eukaryota</taxon>
        <taxon>Fungi</taxon>
        <taxon>Fungi incertae sedis</taxon>
        <taxon>Mucoromycota</taxon>
        <taxon>Glomeromycotina</taxon>
        <taxon>Glomeromycetes</taxon>
        <taxon>Diversisporales</taxon>
        <taxon>Gigasporaceae</taxon>
        <taxon>Gigaspora</taxon>
    </lineage>
</organism>
<gene>
    <name evidence="1" type="ORF">C2G38_2176097</name>
</gene>
<proteinExistence type="predicted"/>
<evidence type="ECO:0008006" key="3">
    <source>
        <dbReference type="Google" id="ProtNLM"/>
    </source>
</evidence>
<evidence type="ECO:0000313" key="2">
    <source>
        <dbReference type="Proteomes" id="UP000266673"/>
    </source>
</evidence>
<accession>A0A397VKR7</accession>
<keyword evidence="2" id="KW-1185">Reference proteome</keyword>
<dbReference type="AlphaFoldDB" id="A0A397VKR7"/>
<reference evidence="1 2" key="1">
    <citation type="submission" date="2018-06" db="EMBL/GenBank/DDBJ databases">
        <title>Comparative genomics reveals the genomic features of Rhizophagus irregularis, R. cerebriforme, R. diaphanum and Gigaspora rosea, and their symbiotic lifestyle signature.</title>
        <authorList>
            <person name="Morin E."/>
            <person name="San Clemente H."/>
            <person name="Chen E.C.H."/>
            <person name="De La Providencia I."/>
            <person name="Hainaut M."/>
            <person name="Kuo A."/>
            <person name="Kohler A."/>
            <person name="Murat C."/>
            <person name="Tang N."/>
            <person name="Roy S."/>
            <person name="Loubradou J."/>
            <person name="Henrissat B."/>
            <person name="Grigoriev I.V."/>
            <person name="Corradi N."/>
            <person name="Roux C."/>
            <person name="Martin F.M."/>
        </authorList>
    </citation>
    <scope>NUCLEOTIDE SEQUENCE [LARGE SCALE GENOMIC DNA]</scope>
    <source>
        <strain evidence="1 2">DAOM 194757</strain>
    </source>
</reference>
<sequence length="177" mass="21075">MDPLLQPILSDWYMTQNIQEEDMADTNMNITSHDDKIRNIKTRRRLSKSEIHKLSLPEKLDNNNQFTYDVISAYDIYMQKRAALIYRRVEFYYQISYTLLNDDGTFDTYMTLHSGNIVQMQEENGRSYAILKGIFTHKYNNGLVYSFVWVDWLQERSLLDPILYCPVYEIQAAENTR</sequence>
<dbReference type="Proteomes" id="UP000266673">
    <property type="component" value="Unassembled WGS sequence"/>
</dbReference>
<evidence type="ECO:0000313" key="1">
    <source>
        <dbReference type="EMBL" id="RIB21599.1"/>
    </source>
</evidence>
<dbReference type="OrthoDB" id="2415326at2759"/>